<dbReference type="EMBL" id="CM056814">
    <property type="protein sequence ID" value="KAJ8626151.1"/>
    <property type="molecule type" value="Genomic_DNA"/>
</dbReference>
<comment type="caution">
    <text evidence="1">The sequence shown here is derived from an EMBL/GenBank/DDBJ whole genome shotgun (WGS) entry which is preliminary data.</text>
</comment>
<evidence type="ECO:0000313" key="2">
    <source>
        <dbReference type="Proteomes" id="UP001234297"/>
    </source>
</evidence>
<sequence>MGGIKYDKANFLSKTIYHDDIQITSSVGSYFRLDLRDFVKVKCIVMWRFAVGLLASGGYLESGWFEVDFGEEMEGRMKKCRQLSPERTRVRTEPSPKHQQQQQQMLQVRKVPVVYYLCRNRHLEHPHFIEVPLPSPQGLYLRDVIDRLNVVRGKGIAAMYSWSCKRSYKNGFVWHDLCEDDLILPSHGNEYVLKGSEILDETNSDRVHISGSTKSQTLKQMQEPISSRSPEGSSSSSSIAGKESKSPQEENTSPSRHLTSSSGIPLESIARKSPPWGGSLSLMEYKVHRANGVVDASTQTEDRGKRGQTQETCTRGVSTDDELFGLECIGNHPRNLNSKSKENSEFGIDDISPPPSFSSTSSGGKTETLESLIRAEACKVNSFRILEEEEVCAPMNTKVKASNILMQLISCGSFTVKDHHSFGLIPTYKPTFSQVKFHSPFLSSSVMLGELDCLAENPRLLGIRLEDKEYFSGSLIETKKHEDAGYTVLKRSSSYNADSCKSSELTSHIDTDPVHVKCIPRTIKASSNKHSRPRNESMKSPISDGPRNSSAGADCSQSRAHGTSKDGSKRVTDPSSGKRPSKRLDSFKEEEMVVKIEESFLRELGL</sequence>
<dbReference type="Proteomes" id="UP001234297">
    <property type="component" value="Chromosome 6"/>
</dbReference>
<protein>
    <submittedName>
        <fullName evidence="1">Uncharacterized protein</fullName>
    </submittedName>
</protein>
<accession>A0ACC2KZ45</accession>
<name>A0ACC2KZ45_PERAE</name>
<keyword evidence="2" id="KW-1185">Reference proteome</keyword>
<gene>
    <name evidence="1" type="ORF">MRB53_019458</name>
</gene>
<organism evidence="1 2">
    <name type="scientific">Persea americana</name>
    <name type="common">Avocado</name>
    <dbReference type="NCBI Taxonomy" id="3435"/>
    <lineage>
        <taxon>Eukaryota</taxon>
        <taxon>Viridiplantae</taxon>
        <taxon>Streptophyta</taxon>
        <taxon>Embryophyta</taxon>
        <taxon>Tracheophyta</taxon>
        <taxon>Spermatophyta</taxon>
        <taxon>Magnoliopsida</taxon>
        <taxon>Magnoliidae</taxon>
        <taxon>Laurales</taxon>
        <taxon>Lauraceae</taxon>
        <taxon>Persea</taxon>
    </lineage>
</organism>
<proteinExistence type="predicted"/>
<evidence type="ECO:0000313" key="1">
    <source>
        <dbReference type="EMBL" id="KAJ8626151.1"/>
    </source>
</evidence>
<reference evidence="1 2" key="1">
    <citation type="journal article" date="2022" name="Hortic Res">
        <title>A haplotype resolved chromosomal level avocado genome allows analysis of novel avocado genes.</title>
        <authorList>
            <person name="Nath O."/>
            <person name="Fletcher S.J."/>
            <person name="Hayward A."/>
            <person name="Shaw L.M."/>
            <person name="Masouleh A.K."/>
            <person name="Furtado A."/>
            <person name="Henry R.J."/>
            <person name="Mitter N."/>
        </authorList>
    </citation>
    <scope>NUCLEOTIDE SEQUENCE [LARGE SCALE GENOMIC DNA]</scope>
    <source>
        <strain evidence="2">cv. Hass</strain>
    </source>
</reference>